<name>X1D478_9ZZZZ</name>
<dbReference type="PROSITE" id="PS50975">
    <property type="entry name" value="ATP_GRASP"/>
    <property type="match status" value="1"/>
</dbReference>
<protein>
    <recommendedName>
        <fullName evidence="7">ATP-grasp domain-containing protein</fullName>
    </recommendedName>
</protein>
<evidence type="ECO:0000256" key="1">
    <source>
        <dbReference type="ARBA" id="ARBA00022598"/>
    </source>
</evidence>
<dbReference type="InterPro" id="IPR011764">
    <property type="entry name" value="Biotin_carboxylation_dom"/>
</dbReference>
<sequence length="274" mass="31017">SRSEALMSFGSDEVYLEKCVLRPQHVEVQILADQYGNVVHLGTRNCSIQRRHQKLIEMAPSGLKKPLVEEICSAAVKAAKAADYLSAGTVEFLVEPDGTFYFLEVNTRIQVEHTVTEMVTGIDLVREQLLIALGEPVGFSQDQVVERGYAIELRINAEDPKNQFFASPGMVQVYQAPGGHGVRLDGAIYQGYEIPRYYDSMLVKLTVYGFTWQEAVDRLARALDGFVIIGVKTTIPYFKQILQEPDFIQMKFDTSYIDTHPHLVDYLEEEREME</sequence>
<dbReference type="GO" id="GO:0016874">
    <property type="term" value="F:ligase activity"/>
    <property type="evidence" value="ECO:0007669"/>
    <property type="project" value="UniProtKB-KW"/>
</dbReference>
<dbReference type="SUPFAM" id="SSF51246">
    <property type="entry name" value="Rudiment single hybrid motif"/>
    <property type="match status" value="1"/>
</dbReference>
<dbReference type="PANTHER" id="PTHR48095:SF1">
    <property type="entry name" value="BIOTIN CARBOXYLASE"/>
    <property type="match status" value="1"/>
</dbReference>
<feature type="domain" description="Biotin carboxylation" evidence="5">
    <location>
        <begin position="1"/>
        <end position="262"/>
    </location>
</feature>
<dbReference type="PANTHER" id="PTHR48095">
    <property type="entry name" value="PYRUVATE CARBOXYLASE SUBUNIT A"/>
    <property type="match status" value="1"/>
</dbReference>
<comment type="caution">
    <text evidence="6">The sequence shown here is derived from an EMBL/GenBank/DDBJ whole genome shotgun (WGS) entry which is preliminary data.</text>
</comment>
<keyword evidence="3" id="KW-0067">ATP-binding</keyword>
<dbReference type="Gene3D" id="3.30.470.20">
    <property type="entry name" value="ATP-grasp fold, B domain"/>
    <property type="match status" value="1"/>
</dbReference>
<dbReference type="InterPro" id="IPR005482">
    <property type="entry name" value="Biotin_COase_C"/>
</dbReference>
<dbReference type="InterPro" id="IPR011761">
    <property type="entry name" value="ATP-grasp"/>
</dbReference>
<feature type="non-terminal residue" evidence="6">
    <location>
        <position position="1"/>
    </location>
</feature>
<dbReference type="AlphaFoldDB" id="X1D478"/>
<accession>X1D478</accession>
<gene>
    <name evidence="6" type="ORF">S01H4_49498</name>
</gene>
<evidence type="ECO:0000256" key="2">
    <source>
        <dbReference type="ARBA" id="ARBA00022741"/>
    </source>
</evidence>
<dbReference type="GO" id="GO:0005524">
    <property type="term" value="F:ATP binding"/>
    <property type="evidence" value="ECO:0007669"/>
    <property type="project" value="UniProtKB-KW"/>
</dbReference>
<dbReference type="InterPro" id="IPR005479">
    <property type="entry name" value="CPAse_ATP-bd"/>
</dbReference>
<dbReference type="PROSITE" id="PS00867">
    <property type="entry name" value="CPSASE_2"/>
    <property type="match status" value="1"/>
</dbReference>
<feature type="domain" description="ATP-grasp" evidence="4">
    <location>
        <begin position="11"/>
        <end position="133"/>
    </location>
</feature>
<dbReference type="Pfam" id="PF02786">
    <property type="entry name" value="CPSase_L_D2"/>
    <property type="match status" value="1"/>
</dbReference>
<reference evidence="6" key="1">
    <citation type="journal article" date="2014" name="Front. Microbiol.">
        <title>High frequency of phylogenetically diverse reductive dehalogenase-homologous genes in deep subseafloor sedimentary metagenomes.</title>
        <authorList>
            <person name="Kawai M."/>
            <person name="Futagami T."/>
            <person name="Toyoda A."/>
            <person name="Takaki Y."/>
            <person name="Nishi S."/>
            <person name="Hori S."/>
            <person name="Arai W."/>
            <person name="Tsubouchi T."/>
            <person name="Morono Y."/>
            <person name="Uchiyama I."/>
            <person name="Ito T."/>
            <person name="Fujiyama A."/>
            <person name="Inagaki F."/>
            <person name="Takami H."/>
        </authorList>
    </citation>
    <scope>NUCLEOTIDE SEQUENCE</scope>
    <source>
        <strain evidence="6">Expedition CK06-06</strain>
    </source>
</reference>
<evidence type="ECO:0000259" key="5">
    <source>
        <dbReference type="PROSITE" id="PS50979"/>
    </source>
</evidence>
<feature type="non-terminal residue" evidence="6">
    <location>
        <position position="274"/>
    </location>
</feature>
<evidence type="ECO:0000256" key="3">
    <source>
        <dbReference type="ARBA" id="ARBA00022840"/>
    </source>
</evidence>
<dbReference type="SMART" id="SM00878">
    <property type="entry name" value="Biotin_carb_C"/>
    <property type="match status" value="1"/>
</dbReference>
<organism evidence="6">
    <name type="scientific">marine sediment metagenome</name>
    <dbReference type="NCBI Taxonomy" id="412755"/>
    <lineage>
        <taxon>unclassified sequences</taxon>
        <taxon>metagenomes</taxon>
        <taxon>ecological metagenomes</taxon>
    </lineage>
</organism>
<proteinExistence type="predicted"/>
<dbReference type="EMBL" id="BART01028002">
    <property type="protein sequence ID" value="GAG99927.1"/>
    <property type="molecule type" value="Genomic_DNA"/>
</dbReference>
<keyword evidence="1" id="KW-0436">Ligase</keyword>
<dbReference type="GO" id="GO:0046872">
    <property type="term" value="F:metal ion binding"/>
    <property type="evidence" value="ECO:0007669"/>
    <property type="project" value="InterPro"/>
</dbReference>
<evidence type="ECO:0008006" key="7">
    <source>
        <dbReference type="Google" id="ProtNLM"/>
    </source>
</evidence>
<evidence type="ECO:0000313" key="6">
    <source>
        <dbReference type="EMBL" id="GAG99927.1"/>
    </source>
</evidence>
<dbReference type="InterPro" id="IPR011054">
    <property type="entry name" value="Rudment_hybrid_motif"/>
</dbReference>
<evidence type="ECO:0000259" key="4">
    <source>
        <dbReference type="PROSITE" id="PS50975"/>
    </source>
</evidence>
<dbReference type="SUPFAM" id="SSF56059">
    <property type="entry name" value="Glutathione synthetase ATP-binding domain-like"/>
    <property type="match status" value="1"/>
</dbReference>
<dbReference type="InterPro" id="IPR051602">
    <property type="entry name" value="ACC_Biotin_Carboxylase"/>
</dbReference>
<dbReference type="PROSITE" id="PS50979">
    <property type="entry name" value="BC"/>
    <property type="match status" value="1"/>
</dbReference>
<dbReference type="Pfam" id="PF02785">
    <property type="entry name" value="Biotin_carb_C"/>
    <property type="match status" value="1"/>
</dbReference>
<keyword evidence="2" id="KW-0547">Nucleotide-binding</keyword>